<feature type="region of interest" description="Disordered" evidence="1">
    <location>
        <begin position="131"/>
        <end position="153"/>
    </location>
</feature>
<name>A0A7T3DH14_9BURK</name>
<evidence type="ECO:0000313" key="4">
    <source>
        <dbReference type="Proteomes" id="UP000595064"/>
    </source>
</evidence>
<dbReference type="InterPro" id="IPR008490">
    <property type="entry name" value="Transposase_InsH_N"/>
</dbReference>
<organism evidence="3 4">
    <name type="scientific">Delftia lacustris</name>
    <dbReference type="NCBI Taxonomy" id="558537"/>
    <lineage>
        <taxon>Bacteria</taxon>
        <taxon>Pseudomonadati</taxon>
        <taxon>Pseudomonadota</taxon>
        <taxon>Betaproteobacteria</taxon>
        <taxon>Burkholderiales</taxon>
        <taxon>Comamonadaceae</taxon>
        <taxon>Delftia</taxon>
    </lineage>
</organism>
<dbReference type="KEGG" id="dla:I6G47_07180"/>
<accession>A0A7T3DH14</accession>
<dbReference type="Pfam" id="PF05598">
    <property type="entry name" value="DUF772"/>
    <property type="match status" value="1"/>
</dbReference>
<proteinExistence type="predicted"/>
<dbReference type="PANTHER" id="PTHR33408">
    <property type="entry name" value="TRANSPOSASE"/>
    <property type="match status" value="1"/>
</dbReference>
<dbReference type="AlphaFoldDB" id="A0A7T3DH14"/>
<keyword evidence="4" id="KW-1185">Reference proteome</keyword>
<dbReference type="EMBL" id="CP065748">
    <property type="protein sequence ID" value="QPS84547.1"/>
    <property type="molecule type" value="Genomic_DNA"/>
</dbReference>
<feature type="domain" description="Transposase InsH N-terminal" evidence="2">
    <location>
        <begin position="13"/>
        <end position="77"/>
    </location>
</feature>
<protein>
    <submittedName>
        <fullName evidence="3">Transposase</fullName>
    </submittedName>
</protein>
<dbReference type="Proteomes" id="UP000595064">
    <property type="component" value="Chromosome"/>
</dbReference>
<dbReference type="PANTHER" id="PTHR33408:SF2">
    <property type="entry name" value="TRANSPOSASE DDE DOMAIN-CONTAINING PROTEIN"/>
    <property type="match status" value="1"/>
</dbReference>
<evidence type="ECO:0000256" key="1">
    <source>
        <dbReference type="SAM" id="MobiDB-lite"/>
    </source>
</evidence>
<evidence type="ECO:0000313" key="3">
    <source>
        <dbReference type="EMBL" id="QPS84547.1"/>
    </source>
</evidence>
<feature type="compositionally biased region" description="Polar residues" evidence="1">
    <location>
        <begin position="139"/>
        <end position="148"/>
    </location>
</feature>
<reference evidence="3 4" key="1">
    <citation type="submission" date="2020-12" db="EMBL/GenBank/DDBJ databases">
        <title>FDA dAtabase for Regulatory Grade micrObial Sequences (FDA-ARGOS): Supporting development and validation of Infectious Disease Dx tests.</title>
        <authorList>
            <person name="Sproer C."/>
            <person name="Gronow S."/>
            <person name="Severitt S."/>
            <person name="Schroder I."/>
            <person name="Tallon L."/>
            <person name="Sadzewicz L."/>
            <person name="Zhao X."/>
            <person name="Boylan J."/>
            <person name="Ott S."/>
            <person name="Bowen H."/>
            <person name="Vavikolanu K."/>
            <person name="Mehta A."/>
            <person name="Aluvathingal J."/>
            <person name="Nadendla S."/>
            <person name="Lowell S."/>
            <person name="Myers T."/>
            <person name="Yan Y."/>
            <person name="Sichtig H."/>
        </authorList>
    </citation>
    <scope>NUCLEOTIDE SEQUENCE [LARGE SCALE GENOMIC DNA]</scope>
    <source>
        <strain evidence="3 4">FDAARGOS_890</strain>
    </source>
</reference>
<evidence type="ECO:0000259" key="2">
    <source>
        <dbReference type="Pfam" id="PF05598"/>
    </source>
</evidence>
<gene>
    <name evidence="3" type="ORF">I6G47_07180</name>
</gene>
<sequence>MDCRFTYGLSGLCKVHPPAHGRAPYDPADLLRLYLQGYLNATRPFRSLKRECHHNAQCMWPLARLAPDYKTLAEFRRGNLQALVSTSAAFVQLARTQCLIAPTTVAIDGCKVQAVASSKAIVGPRRAWHKKPSAMPSRWTDTSPYSKNRTGRRRQRLGIRVCKALAQLQANSEATAG</sequence>